<protein>
    <submittedName>
        <fullName evidence="2">MaoC family dehydratase N-terminal domain-containing protein</fullName>
    </submittedName>
</protein>
<keyword evidence="3" id="KW-1185">Reference proteome</keyword>
<dbReference type="InterPro" id="IPR029069">
    <property type="entry name" value="HotDog_dom_sf"/>
</dbReference>
<name>A0A7X0SSZ2_9BACL</name>
<organism evidence="2 3">
    <name type="scientific">Cohnella zeiphila</name>
    <dbReference type="NCBI Taxonomy" id="2761120"/>
    <lineage>
        <taxon>Bacteria</taxon>
        <taxon>Bacillati</taxon>
        <taxon>Bacillota</taxon>
        <taxon>Bacilli</taxon>
        <taxon>Bacillales</taxon>
        <taxon>Paenibacillaceae</taxon>
        <taxon>Cohnella</taxon>
    </lineage>
</organism>
<proteinExistence type="predicted"/>
<evidence type="ECO:0000313" key="2">
    <source>
        <dbReference type="EMBL" id="MBB6735559.1"/>
    </source>
</evidence>
<comment type="caution">
    <text evidence="2">The sequence shown here is derived from an EMBL/GenBank/DDBJ whole genome shotgun (WGS) entry which is preliminary data.</text>
</comment>
<sequence length="126" mass="14222">MNKLIFEYHLTAVSIIVYSQSIEAPLQKVGGVLIAPSTMPVLFWRIADVPWLDKEKTFIHGRQSFTYRAPLKADSHLDCELTLTKREQKTGRSGNLILYTHTLSCKCKDERIVTAETVLISIGDLS</sequence>
<accession>A0A7X0SSZ2</accession>
<dbReference type="EMBL" id="JACJVO010000051">
    <property type="protein sequence ID" value="MBB6735559.1"/>
    <property type="molecule type" value="Genomic_DNA"/>
</dbReference>
<dbReference type="InterPro" id="IPR039569">
    <property type="entry name" value="FAS1-like_DH_region"/>
</dbReference>
<dbReference type="Pfam" id="PF13452">
    <property type="entry name" value="FAS1_DH_region"/>
    <property type="match status" value="1"/>
</dbReference>
<dbReference type="RefSeq" id="WP_185133212.1">
    <property type="nucleotide sequence ID" value="NZ_JACJVO010000051.1"/>
</dbReference>
<dbReference type="AlphaFoldDB" id="A0A7X0SSZ2"/>
<dbReference type="Gene3D" id="3.10.129.10">
    <property type="entry name" value="Hotdog Thioesterase"/>
    <property type="match status" value="1"/>
</dbReference>
<reference evidence="2 3" key="1">
    <citation type="submission" date="2020-08" db="EMBL/GenBank/DDBJ databases">
        <title>Cohnella phylogeny.</title>
        <authorList>
            <person name="Dunlap C."/>
        </authorList>
    </citation>
    <scope>NUCLEOTIDE SEQUENCE [LARGE SCALE GENOMIC DNA]</scope>
    <source>
        <strain evidence="2 3">CBP 2801</strain>
    </source>
</reference>
<dbReference type="SUPFAM" id="SSF54637">
    <property type="entry name" value="Thioesterase/thiol ester dehydrase-isomerase"/>
    <property type="match status" value="1"/>
</dbReference>
<dbReference type="Proteomes" id="UP000564644">
    <property type="component" value="Unassembled WGS sequence"/>
</dbReference>
<evidence type="ECO:0000313" key="3">
    <source>
        <dbReference type="Proteomes" id="UP000564644"/>
    </source>
</evidence>
<evidence type="ECO:0000259" key="1">
    <source>
        <dbReference type="Pfam" id="PF13452"/>
    </source>
</evidence>
<feature type="domain" description="FAS1-like dehydratase" evidence="1">
    <location>
        <begin position="52"/>
        <end position="114"/>
    </location>
</feature>
<gene>
    <name evidence="2" type="ORF">H7C18_32080</name>
</gene>